<gene>
    <name evidence="5" type="ORF">OXD698_LOCUS12033</name>
</gene>
<dbReference type="PANTHER" id="PTHR45641:SF19">
    <property type="entry name" value="NEPHROCYSTIN-3"/>
    <property type="match status" value="1"/>
</dbReference>
<dbReference type="Pfam" id="PF13424">
    <property type="entry name" value="TPR_12"/>
    <property type="match status" value="3"/>
</dbReference>
<feature type="region of interest" description="Disordered" evidence="3">
    <location>
        <begin position="39"/>
        <end position="63"/>
    </location>
</feature>
<organism evidence="5 6">
    <name type="scientific">Adineta steineri</name>
    <dbReference type="NCBI Taxonomy" id="433720"/>
    <lineage>
        <taxon>Eukaryota</taxon>
        <taxon>Metazoa</taxon>
        <taxon>Spiralia</taxon>
        <taxon>Gnathifera</taxon>
        <taxon>Rotifera</taxon>
        <taxon>Eurotatoria</taxon>
        <taxon>Bdelloidea</taxon>
        <taxon>Adinetida</taxon>
        <taxon>Adinetidae</taxon>
        <taxon>Adineta</taxon>
    </lineage>
</organism>
<dbReference type="InterPro" id="IPR011990">
    <property type="entry name" value="TPR-like_helical_dom_sf"/>
</dbReference>
<evidence type="ECO:0000313" key="6">
    <source>
        <dbReference type="Proteomes" id="UP000663844"/>
    </source>
</evidence>
<dbReference type="InterPro" id="IPR048257">
    <property type="entry name" value="DUF4590"/>
</dbReference>
<proteinExistence type="predicted"/>
<evidence type="ECO:0000259" key="4">
    <source>
        <dbReference type="Pfam" id="PF15257"/>
    </source>
</evidence>
<evidence type="ECO:0000256" key="3">
    <source>
        <dbReference type="SAM" id="MobiDB-lite"/>
    </source>
</evidence>
<dbReference type="InterPro" id="IPR019734">
    <property type="entry name" value="TPR_rpt"/>
</dbReference>
<feature type="compositionally biased region" description="Low complexity" evidence="3">
    <location>
        <begin position="257"/>
        <end position="266"/>
    </location>
</feature>
<name>A0A818UFH0_9BILA</name>
<dbReference type="AlphaFoldDB" id="A0A818UFH0"/>
<feature type="compositionally biased region" description="Polar residues" evidence="3">
    <location>
        <begin position="285"/>
        <end position="295"/>
    </location>
</feature>
<feature type="compositionally biased region" description="Polar residues" evidence="3">
    <location>
        <begin position="52"/>
        <end position="63"/>
    </location>
</feature>
<keyword evidence="2" id="KW-0802">TPR repeat</keyword>
<evidence type="ECO:0000313" key="5">
    <source>
        <dbReference type="EMBL" id="CAF3697298.1"/>
    </source>
</evidence>
<dbReference type="Gene3D" id="1.25.40.10">
    <property type="entry name" value="Tetratricopeptide repeat domain"/>
    <property type="match status" value="2"/>
</dbReference>
<accession>A0A818UFH0</accession>
<dbReference type="EMBL" id="CAJOAZ010000689">
    <property type="protein sequence ID" value="CAF3697298.1"/>
    <property type="molecule type" value="Genomic_DNA"/>
</dbReference>
<feature type="region of interest" description="Disordered" evidence="3">
    <location>
        <begin position="235"/>
        <end position="317"/>
    </location>
</feature>
<evidence type="ECO:0000256" key="2">
    <source>
        <dbReference type="ARBA" id="ARBA00022803"/>
    </source>
</evidence>
<sequence length="1043" mass="119456">MVDRSVTKPLKQWLNPKIASSPFAQSRLQSVIGTIPKIQPTGESQQREQRITTHNISPRPINSSRLRSLRITSAHPLTQNNEVNDERSIQITSARINEQDIQTESINLSIEERIACEITMSYAPIDKESSNREEIIVMQRHSTGEISLVYRGYLTKGEKFSFKSQRRPTSSLSLAFYVEGKFISVTDACCEFKCTSINSNADDPKQFIFQEIQKANPCEKCRKDRADKLLSNNEKNTLLVQKNKKSSHSNNILMPLSVSDQQQKQTSKSKKPKPSEVPDVHHSETSTTVNSNQSELETKPSEQKSDENETNTLTIDGNTFNTQQLMQILAGMGLTSQSSKATRRSKSVENFCYILEKNLSMSNDEQQLLRGLINLGFTFDDINSEESIAFLKKVMNEKIILILSKTSMENLSKPIQDEPYLYGIYIIDSSENNSFDSKFYRGSFSNMNNLCEQLKNDLLTFTYDLTNLSSISADYTGMSTLTYVQALKDIILETDEKQDLKKEMINFCREEYVENIIQLEFIDEFEKNFQPSDAVEWYLRTETFLYKMMTRAFRELDPDILFNLRYFIQHLHGQLKSSVDMTVYRTVRIRKQVFKKMKNNQGGLLSFNEFLLVNKNQSRITPSPINQESKLIHFEIILGANVIRHDISNEILLTVGTIFRIDKIETIDEETFKVTLTTNDDILKAGELLTKDLRDAVSGPFPLVRMLKLVKQKELTGYVEYFSSLLIDDPQAMKDTTVNLTLGGILHSLGTHYYERKLYEQALNHLENSLRVYLRVLPPDDIRLTPTYNNIGSIYRKQGRHAPIPNLLGFENISKPKTNQNFSKTNTSKPKPHQNHVIETKTTPKPRLQYQNLKTCFGIGACLKQGFNEKALDYHRKAYEIQKNSANPDLESVASYVGNIASVLTKLGQYKEAIGYFETDLKIQKKLHPNNNHPDIAVKYHNLAGAQYRAHQYADALNNYQKCLDIELKCHSADNPTVAVTYVNLATAFEKLGQVQNAKEAVEKAITRLLLTKKEDDEEIQGHRKYLQHLEQKLWMKDLFSAT</sequence>
<keyword evidence="1" id="KW-0677">Repeat</keyword>
<dbReference type="PANTHER" id="PTHR45641">
    <property type="entry name" value="TETRATRICOPEPTIDE REPEAT PROTEIN (AFU_ORTHOLOGUE AFUA_6G03870)"/>
    <property type="match status" value="1"/>
</dbReference>
<protein>
    <recommendedName>
        <fullName evidence="4">DUF4590 domain-containing protein</fullName>
    </recommendedName>
</protein>
<evidence type="ECO:0000256" key="1">
    <source>
        <dbReference type="ARBA" id="ARBA00022737"/>
    </source>
</evidence>
<feature type="compositionally biased region" description="Basic and acidic residues" evidence="3">
    <location>
        <begin position="273"/>
        <end position="284"/>
    </location>
</feature>
<dbReference type="SUPFAM" id="SSF48452">
    <property type="entry name" value="TPR-like"/>
    <property type="match status" value="2"/>
</dbReference>
<dbReference type="Pfam" id="PF15257">
    <property type="entry name" value="DUF4590"/>
    <property type="match status" value="1"/>
</dbReference>
<reference evidence="5" key="1">
    <citation type="submission" date="2021-02" db="EMBL/GenBank/DDBJ databases">
        <authorList>
            <person name="Nowell W R."/>
        </authorList>
    </citation>
    <scope>NUCLEOTIDE SEQUENCE</scope>
</reference>
<dbReference type="Proteomes" id="UP000663844">
    <property type="component" value="Unassembled WGS sequence"/>
</dbReference>
<feature type="compositionally biased region" description="Basic and acidic residues" evidence="3">
    <location>
        <begin position="296"/>
        <end position="307"/>
    </location>
</feature>
<feature type="region of interest" description="Disordered" evidence="3">
    <location>
        <begin position="812"/>
        <end position="837"/>
    </location>
</feature>
<feature type="compositionally biased region" description="Polar residues" evidence="3">
    <location>
        <begin position="815"/>
        <end position="829"/>
    </location>
</feature>
<feature type="domain" description="DUF4590" evidence="4">
    <location>
        <begin position="127"/>
        <end position="226"/>
    </location>
</feature>
<dbReference type="SUPFAM" id="SSF56399">
    <property type="entry name" value="ADP-ribosylation"/>
    <property type="match status" value="1"/>
</dbReference>
<comment type="caution">
    <text evidence="5">The sequence shown here is derived from an EMBL/GenBank/DDBJ whole genome shotgun (WGS) entry which is preliminary data.</text>
</comment>
<dbReference type="SMART" id="SM00028">
    <property type="entry name" value="TPR"/>
    <property type="match status" value="5"/>
</dbReference>